<dbReference type="InterPro" id="IPR013785">
    <property type="entry name" value="Aldolase_TIM"/>
</dbReference>
<dbReference type="Proteomes" id="UP000437748">
    <property type="component" value="Unassembled WGS sequence"/>
</dbReference>
<keyword evidence="2" id="KW-0028">Amino-acid biosynthesis</keyword>
<evidence type="ECO:0000256" key="4">
    <source>
        <dbReference type="ARBA" id="ARBA00023211"/>
    </source>
</evidence>
<evidence type="ECO:0000256" key="3">
    <source>
        <dbReference type="ARBA" id="ARBA00022679"/>
    </source>
</evidence>
<dbReference type="InterPro" id="IPR000891">
    <property type="entry name" value="PYR_CT"/>
</dbReference>
<comment type="similarity">
    <text evidence="1">Belongs to the alpha-IPM synthase/homocitrate synthase family. LeuA type 1 subfamily.</text>
</comment>
<dbReference type="SUPFAM" id="SSF51569">
    <property type="entry name" value="Aldolase"/>
    <property type="match status" value="1"/>
</dbReference>
<proteinExistence type="inferred from homology"/>
<evidence type="ECO:0000256" key="2">
    <source>
        <dbReference type="ARBA" id="ARBA00022430"/>
    </source>
</evidence>
<dbReference type="SUPFAM" id="SSF110921">
    <property type="entry name" value="2-isopropylmalate synthase LeuA, allosteric (dimerisation) domain"/>
    <property type="match status" value="1"/>
</dbReference>
<dbReference type="Pfam" id="PF22617">
    <property type="entry name" value="HCS_D2"/>
    <property type="match status" value="1"/>
</dbReference>
<dbReference type="PROSITE" id="PS50991">
    <property type="entry name" value="PYR_CT"/>
    <property type="match status" value="1"/>
</dbReference>
<reference evidence="6 7" key="1">
    <citation type="submission" date="2019-10" db="EMBL/GenBank/DDBJ databases">
        <title>New species of Slilvanegrellaceae.</title>
        <authorList>
            <person name="Pitt A."/>
            <person name="Hahn M.W."/>
        </authorList>
    </citation>
    <scope>NUCLEOTIDE SEQUENCE [LARGE SCALE GENOMIC DNA]</scope>
    <source>
        <strain evidence="6 7">SP-Ram-0.45-NSY-1</strain>
    </source>
</reference>
<keyword evidence="4" id="KW-0464">Manganese</keyword>
<dbReference type="PANTHER" id="PTHR10277">
    <property type="entry name" value="HOMOCITRATE SYNTHASE-RELATED"/>
    <property type="match status" value="1"/>
</dbReference>
<evidence type="ECO:0000313" key="7">
    <source>
        <dbReference type="Proteomes" id="UP000437748"/>
    </source>
</evidence>
<keyword evidence="2" id="KW-0432">Leucine biosynthesis</keyword>
<dbReference type="GO" id="GO:0009098">
    <property type="term" value="P:L-leucine biosynthetic process"/>
    <property type="evidence" value="ECO:0007669"/>
    <property type="project" value="UniProtKB-KW"/>
</dbReference>
<gene>
    <name evidence="6" type="ORF">GCL60_12230</name>
</gene>
<keyword evidence="3" id="KW-0808">Transferase</keyword>
<dbReference type="OrthoDB" id="9803573at2"/>
<keyword evidence="2" id="KW-0100">Branched-chain amino acid biosynthesis</keyword>
<keyword evidence="7" id="KW-1185">Reference proteome</keyword>
<dbReference type="InterPro" id="IPR050073">
    <property type="entry name" value="2-IPM_HCS-like"/>
</dbReference>
<evidence type="ECO:0000313" key="6">
    <source>
        <dbReference type="EMBL" id="KAB8037933.1"/>
    </source>
</evidence>
<accession>A0A6N6VS68</accession>
<dbReference type="InterPro" id="IPR036230">
    <property type="entry name" value="LeuA_allosteric_dom_sf"/>
</dbReference>
<evidence type="ECO:0000256" key="1">
    <source>
        <dbReference type="ARBA" id="ARBA00009396"/>
    </source>
</evidence>
<dbReference type="InterPro" id="IPR054691">
    <property type="entry name" value="LeuA/HCS_post-cat"/>
</dbReference>
<dbReference type="RefSeq" id="WP_153421011.1">
    <property type="nucleotide sequence ID" value="NZ_WFLM01000004.1"/>
</dbReference>
<dbReference type="Pfam" id="PF00682">
    <property type="entry name" value="HMGL-like"/>
    <property type="match status" value="1"/>
</dbReference>
<evidence type="ECO:0000259" key="5">
    <source>
        <dbReference type="PROSITE" id="PS50991"/>
    </source>
</evidence>
<organism evidence="6 7">
    <name type="scientific">Silvanigrella paludirubra</name>
    <dbReference type="NCBI Taxonomy" id="2499159"/>
    <lineage>
        <taxon>Bacteria</taxon>
        <taxon>Pseudomonadati</taxon>
        <taxon>Bdellovibrionota</taxon>
        <taxon>Oligoflexia</taxon>
        <taxon>Silvanigrellales</taxon>
        <taxon>Silvanigrellaceae</taxon>
        <taxon>Silvanigrella</taxon>
    </lineage>
</organism>
<dbReference type="GO" id="GO:0003852">
    <property type="term" value="F:2-isopropylmalate synthase activity"/>
    <property type="evidence" value="ECO:0007669"/>
    <property type="project" value="TreeGrafter"/>
</dbReference>
<dbReference type="AlphaFoldDB" id="A0A6N6VS68"/>
<name>A0A6N6VS68_9BACT</name>
<dbReference type="PANTHER" id="PTHR10277:SF9">
    <property type="entry name" value="2-ISOPROPYLMALATE SYNTHASE 1, CHLOROPLASTIC-RELATED"/>
    <property type="match status" value="1"/>
</dbReference>
<dbReference type="Gene3D" id="3.20.20.70">
    <property type="entry name" value="Aldolase class I"/>
    <property type="match status" value="1"/>
</dbReference>
<feature type="domain" description="Pyruvate carboxyltransferase" evidence="5">
    <location>
        <begin position="6"/>
        <end position="291"/>
    </location>
</feature>
<sequence length="528" mass="59650">MNNKQIMIFDTTLRDGQQCPGAGMSFENNIEYARLAANAQVDILEAGFPSASKLDFMIVNTIAKEVTNTNSSPIIAALCQLKKEQFEITIRSLEPAISNKKARLHTYLPVDPQLMDALGNYGKNFSKITKDVFELIKMAHHEGVEIEFSPEGYSRMGENFDFVTDVIRAAVEAGAKIINCPDTIGGACKLQGEEYFVEKMKIHSRIIEKEFPNKNIIWSTHCHNDFGLALENSMNAVFEGPATQIEGCFNGIGERAGNVSLEQCILYLKTFGKNLKYKETFYTNFKTETLQYISDFVSLNMLQRQTHWPITGENAAKHSSGGHTNAIIKNPLSYQPFDPREIGNEITFQFGPFSGGNHAKDIIEKYGYICNDDEKANIAQYIKNEYADRRKGITDRELIQTYIKFRNPIKMEFINYTKKAFESNLELSGEFFGNKKIFEFKTMESGSAFTSLYNAIVQYIPDLKIEKYTSQSLSKGINSMSHSKTIIKDANKKIFTGIGEDLDIEISALKSLIDATNQCYIQNNYIQK</sequence>
<protein>
    <submittedName>
        <fullName evidence="6">2-isopropylmalate synthase</fullName>
    </submittedName>
</protein>
<dbReference type="Gene3D" id="3.30.160.270">
    <property type="match status" value="1"/>
</dbReference>
<dbReference type="EMBL" id="WFLM01000004">
    <property type="protein sequence ID" value="KAB8037933.1"/>
    <property type="molecule type" value="Genomic_DNA"/>
</dbReference>
<comment type="caution">
    <text evidence="6">The sequence shown here is derived from an EMBL/GenBank/DDBJ whole genome shotgun (WGS) entry which is preliminary data.</text>
</comment>